<dbReference type="EMBL" id="BAAARW010000011">
    <property type="protein sequence ID" value="GAA2416777.1"/>
    <property type="molecule type" value="Genomic_DNA"/>
</dbReference>
<dbReference type="Pfam" id="PF04909">
    <property type="entry name" value="Amidohydro_2"/>
    <property type="match status" value="1"/>
</dbReference>
<feature type="domain" description="Amidohydrolase-related" evidence="2">
    <location>
        <begin position="29"/>
        <end position="301"/>
    </location>
</feature>
<dbReference type="PANTHER" id="PTHR21240">
    <property type="entry name" value="2-AMINO-3-CARBOXYLMUCONATE-6-SEMIALDEHYDE DECARBOXYLASE"/>
    <property type="match status" value="1"/>
</dbReference>
<evidence type="ECO:0000313" key="3">
    <source>
        <dbReference type="EMBL" id="GAA2416777.1"/>
    </source>
</evidence>
<keyword evidence="1" id="KW-0456">Lyase</keyword>
<sequence length="306" mass="33376">MTESRSVPGPGADGQVPAFWRALGLPGLIDVHVHFMPPRLMSRVWEYFGSAGPLVGHEWPIRYKVPEEERIAHLRGLGVRAFTSLAYPHRPGMAESLNEWTAGFAARVPDCVPTATLYAEREAAEYVGRAVDAGTKIFKVHLQVGGFDPRASELDPVWGLLADAGVPVVVHAGSGPVANGFTGPGPFGEVLARHPRLTAIIAHLGAPEFEGFFALAERYERVHFDTTMAFTDFFAGLGVFPPGLLPRLRELGLEGRVLLGTDFPNIPYEYAHQLEALARLDLGDDWLRAVCWDNPAKLLDLSPPLS</sequence>
<keyword evidence="4" id="KW-1185">Reference proteome</keyword>
<evidence type="ECO:0000256" key="1">
    <source>
        <dbReference type="ARBA" id="ARBA00023239"/>
    </source>
</evidence>
<reference evidence="3 4" key="1">
    <citation type="journal article" date="2019" name="Int. J. Syst. Evol. Microbiol.">
        <title>The Global Catalogue of Microorganisms (GCM) 10K type strain sequencing project: providing services to taxonomists for standard genome sequencing and annotation.</title>
        <authorList>
            <consortium name="The Broad Institute Genomics Platform"/>
            <consortium name="The Broad Institute Genome Sequencing Center for Infectious Disease"/>
            <person name="Wu L."/>
            <person name="Ma J."/>
        </authorList>
    </citation>
    <scope>NUCLEOTIDE SEQUENCE [LARGE SCALE GENOMIC DNA]</scope>
    <source>
        <strain evidence="3 4">JCM 3325</strain>
    </source>
</reference>
<dbReference type="CDD" id="cd01292">
    <property type="entry name" value="metallo-dependent_hydrolases"/>
    <property type="match status" value="1"/>
</dbReference>
<evidence type="ECO:0000259" key="2">
    <source>
        <dbReference type="Pfam" id="PF04909"/>
    </source>
</evidence>
<dbReference type="Gene3D" id="3.20.20.140">
    <property type="entry name" value="Metal-dependent hydrolases"/>
    <property type="match status" value="1"/>
</dbReference>
<evidence type="ECO:0000313" key="4">
    <source>
        <dbReference type="Proteomes" id="UP001501231"/>
    </source>
</evidence>
<organism evidence="3 4">
    <name type="scientific">Actinomadura vinacea</name>
    <dbReference type="NCBI Taxonomy" id="115336"/>
    <lineage>
        <taxon>Bacteria</taxon>
        <taxon>Bacillati</taxon>
        <taxon>Actinomycetota</taxon>
        <taxon>Actinomycetes</taxon>
        <taxon>Streptosporangiales</taxon>
        <taxon>Thermomonosporaceae</taxon>
        <taxon>Actinomadura</taxon>
    </lineage>
</organism>
<proteinExistence type="predicted"/>
<dbReference type="Proteomes" id="UP001501231">
    <property type="component" value="Unassembled WGS sequence"/>
</dbReference>
<dbReference type="InterPro" id="IPR032465">
    <property type="entry name" value="ACMSD"/>
</dbReference>
<dbReference type="InterPro" id="IPR032466">
    <property type="entry name" value="Metal_Hydrolase"/>
</dbReference>
<comment type="caution">
    <text evidence="3">The sequence shown here is derived from an EMBL/GenBank/DDBJ whole genome shotgun (WGS) entry which is preliminary data.</text>
</comment>
<dbReference type="InterPro" id="IPR006680">
    <property type="entry name" value="Amidohydro-rel"/>
</dbReference>
<dbReference type="PANTHER" id="PTHR21240:SF28">
    <property type="entry name" value="ISO-OROTATE DECARBOXYLASE (EUROFUNG)"/>
    <property type="match status" value="1"/>
</dbReference>
<protein>
    <submittedName>
        <fullName evidence="3">Amidohydrolase family protein</fullName>
    </submittedName>
</protein>
<dbReference type="SUPFAM" id="SSF51556">
    <property type="entry name" value="Metallo-dependent hydrolases"/>
    <property type="match status" value="1"/>
</dbReference>
<gene>
    <name evidence="3" type="ORF">GCM10010191_29010</name>
</gene>
<accession>A0ABN3IXK4</accession>
<dbReference type="RefSeq" id="WP_344589448.1">
    <property type="nucleotide sequence ID" value="NZ_BAAARW010000011.1"/>
</dbReference>
<name>A0ABN3IXK4_9ACTN</name>